<dbReference type="AlphaFoldDB" id="A0A077M3Q8"/>
<dbReference type="EMBL" id="CAJB01000431">
    <property type="protein sequence ID" value="CCH80466.1"/>
    <property type="molecule type" value="Genomic_DNA"/>
</dbReference>
<keyword evidence="1 3" id="KW-0378">Hydrolase</keyword>
<dbReference type="GO" id="GO:0016787">
    <property type="term" value="F:hydrolase activity"/>
    <property type="evidence" value="ECO:0007669"/>
    <property type="project" value="UniProtKB-KW"/>
</dbReference>
<gene>
    <name evidence="3" type="ORF">BN12_950009</name>
</gene>
<dbReference type="STRING" id="1194083.BN12_950009"/>
<organism evidence="3 4">
    <name type="scientific">Nostocoides japonicum T1-X7</name>
    <dbReference type="NCBI Taxonomy" id="1194083"/>
    <lineage>
        <taxon>Bacteria</taxon>
        <taxon>Bacillati</taxon>
        <taxon>Actinomycetota</taxon>
        <taxon>Actinomycetes</taxon>
        <taxon>Micrococcales</taxon>
        <taxon>Intrasporangiaceae</taxon>
        <taxon>Nostocoides</taxon>
    </lineage>
</organism>
<feature type="domain" description="AB hydrolase-1" evidence="2">
    <location>
        <begin position="23"/>
        <end position="254"/>
    </location>
</feature>
<dbReference type="PRINTS" id="PR00412">
    <property type="entry name" value="EPOXHYDRLASE"/>
</dbReference>
<dbReference type="PANTHER" id="PTHR43329">
    <property type="entry name" value="EPOXIDE HYDROLASE"/>
    <property type="match status" value="1"/>
</dbReference>
<dbReference type="Gene3D" id="3.40.50.1820">
    <property type="entry name" value="alpha/beta hydrolase"/>
    <property type="match status" value="1"/>
</dbReference>
<keyword evidence="4" id="KW-1185">Reference proteome</keyword>
<reference evidence="3 4" key="1">
    <citation type="journal article" date="2013" name="ISME J.">
        <title>A metabolic model for members of the genus Tetrasphaera involved in enhanced biological phosphorus removal.</title>
        <authorList>
            <person name="Kristiansen R."/>
            <person name="Nguyen H.T.T."/>
            <person name="Saunders A.M."/>
            <person name="Nielsen J.L."/>
            <person name="Wimmer R."/>
            <person name="Le V.Q."/>
            <person name="McIlroy S.J."/>
            <person name="Petrovski S."/>
            <person name="Seviour R.J."/>
            <person name="Calteau A."/>
            <person name="Nielsen K.L."/>
            <person name="Nielsen P.H."/>
        </authorList>
    </citation>
    <scope>NUCLEOTIDE SEQUENCE [LARGE SCALE GENOMIC DNA]</scope>
    <source>
        <strain evidence="3 4">T1-X7</strain>
    </source>
</reference>
<comment type="caution">
    <text evidence="3">The sequence shown here is derived from an EMBL/GenBank/DDBJ whole genome shotgun (WGS) entry which is preliminary data.</text>
</comment>
<dbReference type="InterPro" id="IPR000639">
    <property type="entry name" value="Epox_hydrolase-like"/>
</dbReference>
<sequence>MESYSRDGLRFPVRDDGPRDGEVVVLLHGFPQGPSAYDDVVPRLHEAGLRTLVPTLRGYARSNRPAARAAYSTEETTADVVALLDVAGVEKAHIVGHDWGAAPAWAVAAWRPDRVRTLTALSTPHPAAMRQAIRRSRQALRSWYMAFFQIPWLPEYVAGPTLRRTLEGSGLPAAHVEEYVRAMRQPGALSGALGWYRGVPHTKRPVGRITVPTTYLWGNADPYLARASAELTATRVAADYRFVELDEGHWLPEKRPAEVADAVLAMR</sequence>
<accession>A0A077M3Q8</accession>
<evidence type="ECO:0000259" key="2">
    <source>
        <dbReference type="Pfam" id="PF00561"/>
    </source>
</evidence>
<evidence type="ECO:0000256" key="1">
    <source>
        <dbReference type="ARBA" id="ARBA00022801"/>
    </source>
</evidence>
<dbReference type="InterPro" id="IPR029058">
    <property type="entry name" value="AB_hydrolase_fold"/>
</dbReference>
<proteinExistence type="predicted"/>
<dbReference type="RefSeq" id="WP_048552536.1">
    <property type="nucleotide sequence ID" value="NZ_HF570958.1"/>
</dbReference>
<protein>
    <submittedName>
        <fullName evidence="3">Alpha/beta hydrolase fold</fullName>
    </submittedName>
</protein>
<dbReference type="OrthoDB" id="2987348at2"/>
<evidence type="ECO:0000313" key="3">
    <source>
        <dbReference type="EMBL" id="CCH80466.1"/>
    </source>
</evidence>
<dbReference type="SUPFAM" id="SSF53474">
    <property type="entry name" value="alpha/beta-Hydrolases"/>
    <property type="match status" value="1"/>
</dbReference>
<dbReference type="Pfam" id="PF00561">
    <property type="entry name" value="Abhydrolase_1"/>
    <property type="match status" value="1"/>
</dbReference>
<evidence type="ECO:0000313" key="4">
    <source>
        <dbReference type="Proteomes" id="UP000035721"/>
    </source>
</evidence>
<dbReference type="Proteomes" id="UP000035721">
    <property type="component" value="Unassembled WGS sequence"/>
</dbReference>
<name>A0A077M3Q8_9MICO</name>
<dbReference type="InterPro" id="IPR000073">
    <property type="entry name" value="AB_hydrolase_1"/>
</dbReference>